<dbReference type="GO" id="GO:0005524">
    <property type="term" value="F:ATP binding"/>
    <property type="evidence" value="ECO:0007669"/>
    <property type="project" value="UniProtKB-KW"/>
</dbReference>
<feature type="modified residue" description="Phosphohistidine" evidence="20">
    <location>
        <position position="1132"/>
    </location>
</feature>
<dbReference type="RefSeq" id="WP_197957347.1">
    <property type="nucleotide sequence ID" value="NZ_CP065668.1"/>
</dbReference>
<feature type="compositionally biased region" description="Pro residues" evidence="23">
    <location>
        <begin position="1062"/>
        <end position="1080"/>
    </location>
</feature>
<evidence type="ECO:0000256" key="20">
    <source>
        <dbReference type="PROSITE-ProRule" id="PRU00110"/>
    </source>
</evidence>
<evidence type="ECO:0000256" key="10">
    <source>
        <dbReference type="ARBA" id="ARBA00022777"/>
    </source>
</evidence>
<comment type="subunit">
    <text evidence="17">At low DSF concentrations, interacts with RpfF.</text>
</comment>
<dbReference type="PROSITE" id="PS50894">
    <property type="entry name" value="HPT"/>
    <property type="match status" value="1"/>
</dbReference>
<dbReference type="InterPro" id="IPR003594">
    <property type="entry name" value="HATPase_dom"/>
</dbReference>
<dbReference type="InterPro" id="IPR011006">
    <property type="entry name" value="CheY-like_superfamily"/>
</dbReference>
<dbReference type="Gene3D" id="1.20.120.160">
    <property type="entry name" value="HPT domain"/>
    <property type="match status" value="1"/>
</dbReference>
<dbReference type="PROSITE" id="PS50113">
    <property type="entry name" value="PAC"/>
    <property type="match status" value="3"/>
</dbReference>
<reference evidence="29 30" key="1">
    <citation type="submission" date="2020-12" db="EMBL/GenBank/DDBJ databases">
        <title>FDA dAtabase for Regulatory Grade micrObial Sequences (FDA-ARGOS): Supporting development and validation of Infectious Disease Dx tests.</title>
        <authorList>
            <person name="Sproer C."/>
            <person name="Gronow S."/>
            <person name="Severitt S."/>
            <person name="Schroder I."/>
            <person name="Tallon L."/>
            <person name="Sadzewicz L."/>
            <person name="Zhao X."/>
            <person name="Boylan J."/>
            <person name="Ott S."/>
            <person name="Bowen H."/>
            <person name="Vavikolanu K."/>
            <person name="Mehta A."/>
            <person name="Aluvathingal J."/>
            <person name="Nadendla S."/>
            <person name="Lowell S."/>
            <person name="Myers T."/>
            <person name="Yan Y."/>
            <person name="Sichtig H."/>
        </authorList>
    </citation>
    <scope>NUCLEOTIDE SEQUENCE [LARGE SCALE GENOMIC DNA]</scope>
    <source>
        <strain evidence="29 30">FDAARGOS_909</strain>
    </source>
</reference>
<feature type="domain" description="PAS" evidence="26">
    <location>
        <begin position="387"/>
        <end position="463"/>
    </location>
</feature>
<keyword evidence="22" id="KW-0175">Coiled coil</keyword>
<dbReference type="InterPro" id="IPR005467">
    <property type="entry name" value="His_kinase_dom"/>
</dbReference>
<dbReference type="CDD" id="cd00082">
    <property type="entry name" value="HisKA"/>
    <property type="match status" value="1"/>
</dbReference>
<feature type="domain" description="Histidine kinase" evidence="24">
    <location>
        <begin position="534"/>
        <end position="769"/>
    </location>
</feature>
<evidence type="ECO:0000256" key="7">
    <source>
        <dbReference type="ARBA" id="ARBA00022692"/>
    </source>
</evidence>
<feature type="modified residue" description="4-aspartylphosphate" evidence="21">
    <location>
        <position position="984"/>
    </location>
</feature>
<dbReference type="EC" id="2.7.13.3" evidence="3"/>
<keyword evidence="13" id="KW-0902">Two-component regulatory system</keyword>
<dbReference type="Gene3D" id="3.30.565.10">
    <property type="entry name" value="Histidine kinase-like ATPase, C-terminal domain"/>
    <property type="match status" value="1"/>
</dbReference>
<dbReference type="InterPro" id="IPR035965">
    <property type="entry name" value="PAS-like_dom_sf"/>
</dbReference>
<dbReference type="SMART" id="SM00091">
    <property type="entry name" value="PAS"/>
    <property type="match status" value="3"/>
</dbReference>
<evidence type="ECO:0000256" key="19">
    <source>
        <dbReference type="ARBA" id="ARBA00070152"/>
    </source>
</evidence>
<comment type="catalytic activity">
    <reaction evidence="1">
        <text>ATP + protein L-histidine = ADP + protein N-phospho-L-histidine.</text>
        <dbReference type="EC" id="2.7.13.3"/>
    </reaction>
</comment>
<dbReference type="SUPFAM" id="SSF55785">
    <property type="entry name" value="PYP-like sensor domain (PAS domain)"/>
    <property type="match status" value="4"/>
</dbReference>
<dbReference type="Pfam" id="PF13426">
    <property type="entry name" value="PAS_9"/>
    <property type="match status" value="1"/>
</dbReference>
<keyword evidence="15" id="KW-0472">Membrane</keyword>
<feature type="modified residue" description="4-aspartylphosphate" evidence="21">
    <location>
        <position position="839"/>
    </location>
</feature>
<evidence type="ECO:0000256" key="8">
    <source>
        <dbReference type="ARBA" id="ARBA00022729"/>
    </source>
</evidence>
<keyword evidence="5 21" id="KW-0597">Phosphoprotein</keyword>
<dbReference type="GO" id="GO:0005886">
    <property type="term" value="C:plasma membrane"/>
    <property type="evidence" value="ECO:0007669"/>
    <property type="project" value="UniProtKB-SubCell"/>
</dbReference>
<dbReference type="InterPro" id="IPR004358">
    <property type="entry name" value="Sig_transdc_His_kin-like_C"/>
</dbReference>
<keyword evidence="4" id="KW-1003">Cell membrane</keyword>
<feature type="domain" description="Response regulatory" evidence="25">
    <location>
        <begin position="785"/>
        <end position="907"/>
    </location>
</feature>
<evidence type="ECO:0000259" key="27">
    <source>
        <dbReference type="PROSITE" id="PS50113"/>
    </source>
</evidence>
<feature type="domain" description="PAC" evidence="27">
    <location>
        <begin position="208"/>
        <end position="265"/>
    </location>
</feature>
<evidence type="ECO:0000256" key="16">
    <source>
        <dbReference type="ARBA" id="ARBA00058004"/>
    </source>
</evidence>
<feature type="domain" description="PAC" evidence="27">
    <location>
        <begin position="466"/>
        <end position="516"/>
    </location>
</feature>
<evidence type="ECO:0000256" key="6">
    <source>
        <dbReference type="ARBA" id="ARBA00022679"/>
    </source>
</evidence>
<dbReference type="InterPro" id="IPR000700">
    <property type="entry name" value="PAS-assoc_C"/>
</dbReference>
<dbReference type="PANTHER" id="PTHR45339">
    <property type="entry name" value="HYBRID SIGNAL TRANSDUCTION HISTIDINE KINASE J"/>
    <property type="match status" value="1"/>
</dbReference>
<dbReference type="SMART" id="SM00086">
    <property type="entry name" value="PAC"/>
    <property type="match status" value="4"/>
</dbReference>
<evidence type="ECO:0000256" key="2">
    <source>
        <dbReference type="ARBA" id="ARBA00004651"/>
    </source>
</evidence>
<dbReference type="PROSITE" id="PS50109">
    <property type="entry name" value="HIS_KIN"/>
    <property type="match status" value="1"/>
</dbReference>
<dbReference type="PANTHER" id="PTHR45339:SF1">
    <property type="entry name" value="HYBRID SIGNAL TRANSDUCTION HISTIDINE KINASE J"/>
    <property type="match status" value="1"/>
</dbReference>
<keyword evidence="8" id="KW-0732">Signal</keyword>
<dbReference type="SUPFAM" id="SSF55874">
    <property type="entry name" value="ATPase domain of HSP90 chaperone/DNA topoisomerase II/histidine kinase"/>
    <property type="match status" value="1"/>
</dbReference>
<dbReference type="SMART" id="SM00448">
    <property type="entry name" value="REC"/>
    <property type="match status" value="2"/>
</dbReference>
<dbReference type="Pfam" id="PF00512">
    <property type="entry name" value="HisKA"/>
    <property type="match status" value="1"/>
</dbReference>
<dbReference type="Gene3D" id="1.10.287.130">
    <property type="match status" value="1"/>
</dbReference>
<dbReference type="SUPFAM" id="SSF52172">
    <property type="entry name" value="CheY-like"/>
    <property type="match status" value="2"/>
</dbReference>
<keyword evidence="14" id="KW-0843">Virulence</keyword>
<evidence type="ECO:0000256" key="18">
    <source>
        <dbReference type="ARBA" id="ARBA00068150"/>
    </source>
</evidence>
<comment type="function">
    <text evidence="16">Member of the two-component regulatory system BvgS/BvgA. Phosphorylates BvgA via a four-step phosphorelay in response to environmental signals.</text>
</comment>
<evidence type="ECO:0000256" key="1">
    <source>
        <dbReference type="ARBA" id="ARBA00000085"/>
    </source>
</evidence>
<name>A0A7T2W2E0_DELAC</name>
<keyword evidence="7" id="KW-0812">Transmembrane</keyword>
<evidence type="ECO:0000259" key="28">
    <source>
        <dbReference type="PROSITE" id="PS50894"/>
    </source>
</evidence>
<dbReference type="InterPro" id="IPR013656">
    <property type="entry name" value="PAS_4"/>
</dbReference>
<evidence type="ECO:0000256" key="12">
    <source>
        <dbReference type="ARBA" id="ARBA00022989"/>
    </source>
</evidence>
<dbReference type="CDD" id="cd17546">
    <property type="entry name" value="REC_hyHK_CKI1_RcsC-like"/>
    <property type="match status" value="2"/>
</dbReference>
<dbReference type="InterPro" id="IPR000014">
    <property type="entry name" value="PAS"/>
</dbReference>
<dbReference type="SMART" id="SM00388">
    <property type="entry name" value="HisKA"/>
    <property type="match status" value="1"/>
</dbReference>
<evidence type="ECO:0000256" key="9">
    <source>
        <dbReference type="ARBA" id="ARBA00022741"/>
    </source>
</evidence>
<keyword evidence="12" id="KW-1133">Transmembrane helix</keyword>
<dbReference type="PROSITE" id="PS50112">
    <property type="entry name" value="PAS"/>
    <property type="match status" value="2"/>
</dbReference>
<proteinExistence type="predicted"/>
<dbReference type="InterPro" id="IPR036097">
    <property type="entry name" value="HisK_dim/P_sf"/>
</dbReference>
<dbReference type="Proteomes" id="UP000594778">
    <property type="component" value="Chromosome"/>
</dbReference>
<dbReference type="InterPro" id="IPR008207">
    <property type="entry name" value="Sig_transdc_His_kin_Hpt_dom"/>
</dbReference>
<dbReference type="InterPro" id="IPR001789">
    <property type="entry name" value="Sig_transdc_resp-reg_receiver"/>
</dbReference>
<feature type="domain" description="Response regulatory" evidence="25">
    <location>
        <begin position="935"/>
        <end position="1051"/>
    </location>
</feature>
<keyword evidence="9" id="KW-0547">Nucleotide-binding</keyword>
<gene>
    <name evidence="29" type="ORF">I6G66_15225</name>
</gene>
<dbReference type="GO" id="GO:0000155">
    <property type="term" value="F:phosphorelay sensor kinase activity"/>
    <property type="evidence" value="ECO:0007669"/>
    <property type="project" value="InterPro"/>
</dbReference>
<evidence type="ECO:0000259" key="26">
    <source>
        <dbReference type="PROSITE" id="PS50112"/>
    </source>
</evidence>
<evidence type="ECO:0000256" key="3">
    <source>
        <dbReference type="ARBA" id="ARBA00012438"/>
    </source>
</evidence>
<feature type="region of interest" description="Disordered" evidence="23">
    <location>
        <begin position="1054"/>
        <end position="1081"/>
    </location>
</feature>
<dbReference type="Pfam" id="PF02518">
    <property type="entry name" value="HATPase_c"/>
    <property type="match status" value="1"/>
</dbReference>
<dbReference type="EMBL" id="CP065668">
    <property type="protein sequence ID" value="QPS11263.1"/>
    <property type="molecule type" value="Genomic_DNA"/>
</dbReference>
<dbReference type="InterPro" id="IPR013655">
    <property type="entry name" value="PAS_fold_3"/>
</dbReference>
<feature type="region of interest" description="Disordered" evidence="23">
    <location>
        <begin position="1157"/>
        <end position="1176"/>
    </location>
</feature>
<dbReference type="InterPro" id="IPR003661">
    <property type="entry name" value="HisK_dim/P_dom"/>
</dbReference>
<dbReference type="Pfam" id="PF08447">
    <property type="entry name" value="PAS_3"/>
    <property type="match status" value="2"/>
</dbReference>
<keyword evidence="6" id="KW-0808">Transferase</keyword>
<evidence type="ECO:0000256" key="15">
    <source>
        <dbReference type="ARBA" id="ARBA00023136"/>
    </source>
</evidence>
<dbReference type="InterPro" id="IPR036890">
    <property type="entry name" value="HATPase_C_sf"/>
</dbReference>
<evidence type="ECO:0000313" key="30">
    <source>
        <dbReference type="Proteomes" id="UP000594778"/>
    </source>
</evidence>
<evidence type="ECO:0000256" key="17">
    <source>
        <dbReference type="ARBA" id="ARBA00064003"/>
    </source>
</evidence>
<evidence type="ECO:0000256" key="4">
    <source>
        <dbReference type="ARBA" id="ARBA00022475"/>
    </source>
</evidence>
<keyword evidence="10" id="KW-0418">Kinase</keyword>
<evidence type="ECO:0000256" key="13">
    <source>
        <dbReference type="ARBA" id="ARBA00023012"/>
    </source>
</evidence>
<evidence type="ECO:0000256" key="22">
    <source>
        <dbReference type="SAM" id="Coils"/>
    </source>
</evidence>
<evidence type="ECO:0000259" key="25">
    <source>
        <dbReference type="PROSITE" id="PS50110"/>
    </source>
</evidence>
<accession>A0A7T2W2E0</accession>
<evidence type="ECO:0000256" key="5">
    <source>
        <dbReference type="ARBA" id="ARBA00022553"/>
    </source>
</evidence>
<dbReference type="SUPFAM" id="SSF47384">
    <property type="entry name" value="Homodimeric domain of signal transducing histidine kinase"/>
    <property type="match status" value="1"/>
</dbReference>
<evidence type="ECO:0000256" key="11">
    <source>
        <dbReference type="ARBA" id="ARBA00022840"/>
    </source>
</evidence>
<protein>
    <recommendedName>
        <fullName evidence="18">Sensory/regulatory protein RpfC</fullName>
        <ecNumber evidence="3">2.7.13.3</ecNumber>
    </recommendedName>
    <alternativeName>
        <fullName evidence="19">Virulence sensor protein BvgS</fullName>
    </alternativeName>
</protein>
<dbReference type="SUPFAM" id="SSF47226">
    <property type="entry name" value="Histidine-containing phosphotransfer domain, HPT domain"/>
    <property type="match status" value="1"/>
</dbReference>
<dbReference type="PRINTS" id="PR00344">
    <property type="entry name" value="BCTRLSENSOR"/>
</dbReference>
<sequence>MPDTPYRQFLDRVPDGFLLFDDQGCLLDANIQACSRLGHDKAALLGLRLTDIGLDMSGQPLTALWQDMAVDSQACIAGRLLCSDGSSFPAEIHVYCQSPSGRRLFFATLDDISERVRHDEQICQLNMQLEQRVKESTQLWQDSTRLLAAVMSETPDLVFVKDLQGRYVFVNPAAARFTQRTPEDIVGKTDQELFQDRSNFSDSDRRMLDSNVPVVSDEHLQVGGQHRIFQAIKSPYRDARGNTVGLLGIARDITQIRQTEAQLQKSYDVLRQAEQLARIGSWTLDLETERFQASEMMYVMNGLDPKGPPLTRQAMRDMLSPQDLARLTAAVHLCAATGQSYSIDVVHRCPDGRRFSARILGRAHRDEQGRIVALSGTLQDLSEHEDARARLEALADNLPSGAIYRLEGGLDHLRLSYISAGIENLIGVPARAIMADRQVYLNAIHPADLPLYQQMMQNSVDTLSVFDCRFRVLRPDGEIRWLRCRSAPRRCNEGMVWDGIMLDITREREAEQALRQAKEAAEAAERAKSDFLATMSHEIRTPMNTVIGMTRLVQQTALTSRQRGYLEKVERAANALLAVINDILDFSKIEAGMLVLEEVDFALDDVLETVSAATALRAEEKGLEVVYALDPGLPPRLRGDPLRLGQVLTNLVGNAIKFTEHGEVVVSIHLSPSPVDAEIGAETDADALHARSHLCVSVRDTGIGLDASRAERLFQPFTQADTQTTRRHGGTGLGLAICHRLVQLMGGKIGVSSQPGQGSRFHFTARVAPAMDMPHDGHGTLDSRGVLIVDDNASAREALAAMVRKLGMRCDTAEDGAQALHMLEEALRHKSPYGLALLDWHMPGMDGLELARRMRKQQHLAATPAALMVTAFGRDEVQRDAAQLGLRGLLIKPLTASALLASIRETLQDPESPQPADPAAGLSPQQRYPGLPGRRVLVVDDNALNREVATELLEQAGMSVQTAADGLQALQRLDSQPFDAVLMDLHMPGMDGLSATRAIRSRSALRHLPVIALTALAYAEDSAQIAAAGVNAHLTKPVDDVLLYDTLQRCLSAQHPRSTVPAPTPAPRPTAPTAPTPAPAWDPARLRQCLAGHSPRMLQVIEGFAHDFAEAPQKLREAVRHRDWEAVASLAHTFKGSLGYLGADLLVQWSTMAETGAHAARTGDGDGDGDGTNARPSTHMESLVQALADGLQGLLAEIAVLSGQGELPVLATVPIAPATPQRHPVNVDEVASTLARLRLQIADSDYAALAELDRLRPLVGERHGPMLQRIQRCTEYLETEAALQELDQLAHSLGQPTPAVLASSAQGSAQGAADA</sequence>
<dbReference type="SMART" id="SM00387">
    <property type="entry name" value="HATPase_c"/>
    <property type="match status" value="1"/>
</dbReference>
<dbReference type="FunFam" id="3.30.565.10:FF:000010">
    <property type="entry name" value="Sensor histidine kinase RcsC"/>
    <property type="match status" value="1"/>
</dbReference>
<dbReference type="FunFam" id="1.10.287.130:FF:000002">
    <property type="entry name" value="Two-component osmosensing histidine kinase"/>
    <property type="match status" value="1"/>
</dbReference>
<dbReference type="Pfam" id="PF00072">
    <property type="entry name" value="Response_reg"/>
    <property type="match status" value="2"/>
</dbReference>
<feature type="domain" description="HPt" evidence="28">
    <location>
        <begin position="1093"/>
        <end position="1198"/>
    </location>
</feature>
<feature type="coiled-coil region" evidence="22">
    <location>
        <begin position="504"/>
        <end position="534"/>
    </location>
</feature>
<dbReference type="Gene3D" id="3.30.450.20">
    <property type="entry name" value="PAS domain"/>
    <property type="match status" value="4"/>
</dbReference>
<keyword evidence="11" id="KW-0067">ATP-binding</keyword>
<feature type="domain" description="PAC" evidence="27">
    <location>
        <begin position="339"/>
        <end position="393"/>
    </location>
</feature>
<dbReference type="Gene3D" id="3.40.50.2300">
    <property type="match status" value="2"/>
</dbReference>
<evidence type="ECO:0000256" key="14">
    <source>
        <dbReference type="ARBA" id="ARBA00023026"/>
    </source>
</evidence>
<dbReference type="CDD" id="cd16922">
    <property type="entry name" value="HATPase_EvgS-ArcB-TorS-like"/>
    <property type="match status" value="1"/>
</dbReference>
<dbReference type="Pfam" id="PF08448">
    <property type="entry name" value="PAS_4"/>
    <property type="match status" value="1"/>
</dbReference>
<dbReference type="PROSITE" id="PS50110">
    <property type="entry name" value="RESPONSE_REGULATORY"/>
    <property type="match status" value="2"/>
</dbReference>
<dbReference type="InterPro" id="IPR036641">
    <property type="entry name" value="HPT_dom_sf"/>
</dbReference>
<comment type="subcellular location">
    <subcellularLocation>
        <location evidence="2">Cell membrane</location>
        <topology evidence="2">Multi-pass membrane protein</topology>
    </subcellularLocation>
</comment>
<evidence type="ECO:0000256" key="21">
    <source>
        <dbReference type="PROSITE-ProRule" id="PRU00169"/>
    </source>
</evidence>
<dbReference type="Pfam" id="PF01627">
    <property type="entry name" value="Hpt"/>
    <property type="match status" value="1"/>
</dbReference>
<evidence type="ECO:0000259" key="24">
    <source>
        <dbReference type="PROSITE" id="PS50109"/>
    </source>
</evidence>
<dbReference type="NCBIfam" id="TIGR00229">
    <property type="entry name" value="sensory_box"/>
    <property type="match status" value="2"/>
</dbReference>
<feature type="domain" description="PAS" evidence="26">
    <location>
        <begin position="143"/>
        <end position="189"/>
    </location>
</feature>
<dbReference type="InterPro" id="IPR001610">
    <property type="entry name" value="PAC"/>
</dbReference>
<evidence type="ECO:0000313" key="29">
    <source>
        <dbReference type="EMBL" id="QPS11263.1"/>
    </source>
</evidence>
<feature type="region of interest" description="Disordered" evidence="23">
    <location>
        <begin position="908"/>
        <end position="928"/>
    </location>
</feature>
<organism evidence="29 30">
    <name type="scientific">Delftia acidovorans</name>
    <name type="common">Pseudomonas acidovorans</name>
    <name type="synonym">Comamonas acidovorans</name>
    <dbReference type="NCBI Taxonomy" id="80866"/>
    <lineage>
        <taxon>Bacteria</taxon>
        <taxon>Pseudomonadati</taxon>
        <taxon>Pseudomonadota</taxon>
        <taxon>Betaproteobacteria</taxon>
        <taxon>Burkholderiales</taxon>
        <taxon>Comamonadaceae</taxon>
        <taxon>Delftia</taxon>
    </lineage>
</organism>
<dbReference type="CDD" id="cd00130">
    <property type="entry name" value="PAS"/>
    <property type="match status" value="3"/>
</dbReference>
<evidence type="ECO:0000256" key="23">
    <source>
        <dbReference type="SAM" id="MobiDB-lite"/>
    </source>
</evidence>